<dbReference type="AlphaFoldDB" id="A0A970B8L8"/>
<protein>
    <recommendedName>
        <fullName evidence="4">Outer membrane protein beta-barrel domain-containing protein</fullName>
    </recommendedName>
</protein>
<organism evidence="2 3">
    <name type="scientific">Solimonas marina</name>
    <dbReference type="NCBI Taxonomy" id="2714601"/>
    <lineage>
        <taxon>Bacteria</taxon>
        <taxon>Pseudomonadati</taxon>
        <taxon>Pseudomonadota</taxon>
        <taxon>Gammaproteobacteria</taxon>
        <taxon>Nevskiales</taxon>
        <taxon>Nevskiaceae</taxon>
        <taxon>Solimonas</taxon>
    </lineage>
</organism>
<evidence type="ECO:0008006" key="4">
    <source>
        <dbReference type="Google" id="ProtNLM"/>
    </source>
</evidence>
<keyword evidence="1" id="KW-0732">Signal</keyword>
<gene>
    <name evidence="2" type="ORF">G7Y82_04235</name>
</gene>
<keyword evidence="3" id="KW-1185">Reference proteome</keyword>
<sequence length="241" mass="26284">MRKHCYALVPLLCAPAWAWAQQTPEPYSKVIPVPEQPPAVEMPSGAVMRYPPQPAAVDLFYVPNSRLSVKADINGDGVTDQGHIDDDGYGVRTLIPIGRGGMRIGGEYQAVKYVADGLSTDFKEYRLGGGWMSHGRLRGGPYVEYLNLDFGHGESSGGVGVHARGEYDATAWMEVYGQGGYLHTDHHGDAANGYEYLAGLSMTYNPWFGAFAEYRGSELKNNGDHTKFGDIRIGIKLLIGP</sequence>
<dbReference type="RefSeq" id="WP_168146777.1">
    <property type="nucleotide sequence ID" value="NZ_JAAVXB010000002.1"/>
</dbReference>
<accession>A0A970B8L8</accession>
<feature type="chain" id="PRO_5037799491" description="Outer membrane protein beta-barrel domain-containing protein" evidence="1">
    <location>
        <begin position="21"/>
        <end position="241"/>
    </location>
</feature>
<feature type="signal peptide" evidence="1">
    <location>
        <begin position="1"/>
        <end position="20"/>
    </location>
</feature>
<dbReference type="Proteomes" id="UP000653472">
    <property type="component" value="Unassembled WGS sequence"/>
</dbReference>
<evidence type="ECO:0000256" key="1">
    <source>
        <dbReference type="SAM" id="SignalP"/>
    </source>
</evidence>
<dbReference type="EMBL" id="JAAVXB010000002">
    <property type="protein sequence ID" value="NKF21516.1"/>
    <property type="molecule type" value="Genomic_DNA"/>
</dbReference>
<name>A0A970B8L8_9GAMM</name>
<reference evidence="2" key="1">
    <citation type="submission" date="2020-03" db="EMBL/GenBank/DDBJ databases">
        <title>Solimonas marina sp. nov., isolated from deep seawater of the Pacific Ocean.</title>
        <authorList>
            <person name="Liu X."/>
            <person name="Lai Q."/>
            <person name="Sun F."/>
            <person name="Gai Y."/>
            <person name="Li G."/>
            <person name="Shao Z."/>
        </authorList>
    </citation>
    <scope>NUCLEOTIDE SEQUENCE</scope>
    <source>
        <strain evidence="2">C16B3</strain>
    </source>
</reference>
<comment type="caution">
    <text evidence="2">The sequence shown here is derived from an EMBL/GenBank/DDBJ whole genome shotgun (WGS) entry which is preliminary data.</text>
</comment>
<proteinExistence type="predicted"/>
<evidence type="ECO:0000313" key="2">
    <source>
        <dbReference type="EMBL" id="NKF21516.1"/>
    </source>
</evidence>
<evidence type="ECO:0000313" key="3">
    <source>
        <dbReference type="Proteomes" id="UP000653472"/>
    </source>
</evidence>